<dbReference type="Proteomes" id="UP000887580">
    <property type="component" value="Unplaced"/>
</dbReference>
<dbReference type="WBParaSite" id="PS1159_v2.g21314.t1">
    <property type="protein sequence ID" value="PS1159_v2.g21314.t1"/>
    <property type="gene ID" value="PS1159_v2.g21314"/>
</dbReference>
<name>A0AC35FVE2_9BILA</name>
<proteinExistence type="predicted"/>
<reference evidence="2" key="1">
    <citation type="submission" date="2022-11" db="UniProtKB">
        <authorList>
            <consortium name="WormBaseParasite"/>
        </authorList>
    </citation>
    <scope>IDENTIFICATION</scope>
</reference>
<organism evidence="1 2">
    <name type="scientific">Panagrolaimus sp. PS1159</name>
    <dbReference type="NCBI Taxonomy" id="55785"/>
    <lineage>
        <taxon>Eukaryota</taxon>
        <taxon>Metazoa</taxon>
        <taxon>Ecdysozoa</taxon>
        <taxon>Nematoda</taxon>
        <taxon>Chromadorea</taxon>
        <taxon>Rhabditida</taxon>
        <taxon>Tylenchina</taxon>
        <taxon>Panagrolaimomorpha</taxon>
        <taxon>Panagrolaimoidea</taxon>
        <taxon>Panagrolaimidae</taxon>
        <taxon>Panagrolaimus</taxon>
    </lineage>
</organism>
<protein>
    <submittedName>
        <fullName evidence="2">VWFA domain-containing protein</fullName>
    </submittedName>
</protein>
<accession>A0AC35FVE2</accession>
<evidence type="ECO:0000313" key="1">
    <source>
        <dbReference type="Proteomes" id="UP000887580"/>
    </source>
</evidence>
<evidence type="ECO:0000313" key="2">
    <source>
        <dbReference type="WBParaSite" id="PS1159_v2.g21314.t1"/>
    </source>
</evidence>
<sequence length="1236" mass="142059">MEEEDDKIFIKLIRFYLKHYKFYIRWIFIINIILLISGTVNCEPVTANSVSKIGDDLSRYLSKIFKDATKWEDIKRVYEKIAISEVFDPRSELKHIKKHIEKYLSDRAKMAWDAKVSLESRDLGNYSSSDVNNPSSKNFIRFINAKTGNDGSVIYTDGHFGEMFYANETRALNLKPNVNFYRIPTSSEASAVHIPTPVYSRNPDLLQRIEWSDIDQLYRRNREKIKDLSFQKFCSENGFMRYFPAAPWNYDDPQIQLDMFDCRNTEWFVDAATMSKNMIIMLDMSGSMLGQRFEIAKQTIEAILETLSDNDFFNIMPFSRIPQMLDECSEEGLLQATMRNKKLLRSRLLNVTSEGKAEYEKALAKAFTTLLNLPDPVQWKTKEALAQEEEQQTIDPNLHYIELEDNILVVTSRHLKAIKNGSRMTETQMGCNDVIMLITDGAPGYFKNVFELYNENKRIRFFSFLIGEEAIDFDQVKWMACTNRGYMVHVSNMADVQEKVQHYVKVMSRPVSRQSHSIQKNNAVWGSVSKERMSNQYVISVGFPVVVEDQFMGVSAVSVPMIELIQIAHPSLLGSNSYFFMLDNNGYAMFHPQLRPVDIITKETKPTYNNMDFIHVDVQRPLSELPHTVKINCQNPDATQISILFAIEGVKRVYQQRNSYIAECIDGTHFTIGAAFSEHDNVRLKRHQQFSYTLVELDWFRDNNWRLHPDWRYCLLNDSDTSLSAEAAISTYASQMRSSGKLPELCQPRKALVDRLLLDIQATNSFSSLWDQEWKQNKENGVHLAFFAASSGLIRYYNESLDDAYYEEAEFGNENHSDNAYKHFVLELNRKSVDDNYFKRAVRMKDKIVFDVNLQTHLWQANEEKNAYGKTENETLLAIAYKALYHDNALIGVVGIEFLYDKMASWLKQHGCDPQNEQIRCYLLDEHGYIFYTSQKDISYDGTLKEFTLSQKRPRYVRTSPIGRFFGQLNRITEWTMHTLVEKGYYKRVNFADNQAMCDAQIKTVAASSTISVPFSHLKNLILWVSTNILRVIGQYAAFLSTSFFSSLIPPTAGYTTTFKTPAGGRYPCQKHSPFYIADTKHSKMASASLLEADSAERPCKQNAAQCAIRVYANWIEKTNLLLVVVSQDPQSSCYDETQCPMSSPTILPFSFEPAIDATGDKKMHISGATITNSSEIDPLACQYSVPTQRKNVLQCINEEVVDESTLPCSISPRLHSISTFSYFLSVFLFVIVSLH</sequence>